<evidence type="ECO:0008006" key="4">
    <source>
        <dbReference type="Google" id="ProtNLM"/>
    </source>
</evidence>
<gene>
    <name evidence="2" type="ORF">B5P45_08755</name>
</gene>
<feature type="compositionally biased region" description="Polar residues" evidence="1">
    <location>
        <begin position="697"/>
        <end position="709"/>
    </location>
</feature>
<evidence type="ECO:0000256" key="1">
    <source>
        <dbReference type="SAM" id="MobiDB-lite"/>
    </source>
</evidence>
<comment type="caution">
    <text evidence="2">The sequence shown here is derived from an EMBL/GenBank/DDBJ whole genome shotgun (WGS) entry which is preliminary data.</text>
</comment>
<evidence type="ECO:0000313" key="3">
    <source>
        <dbReference type="Proteomes" id="UP000232163"/>
    </source>
</evidence>
<dbReference type="EMBL" id="MZMT01000023">
    <property type="protein sequence ID" value="PIO45124.1"/>
    <property type="molecule type" value="Genomic_DNA"/>
</dbReference>
<dbReference type="SUPFAM" id="SSF52540">
    <property type="entry name" value="P-loop containing nucleoside triphosphate hydrolases"/>
    <property type="match status" value="1"/>
</dbReference>
<keyword evidence="3" id="KW-1185">Reference proteome</keyword>
<dbReference type="RefSeq" id="WP_099997937.1">
    <property type="nucleotide sequence ID" value="NZ_CP017940.1"/>
</dbReference>
<evidence type="ECO:0000313" key="2">
    <source>
        <dbReference type="EMBL" id="PIO45124.1"/>
    </source>
</evidence>
<dbReference type="AlphaFoldDB" id="A0A2N9W056"/>
<feature type="region of interest" description="Disordered" evidence="1">
    <location>
        <begin position="692"/>
        <end position="721"/>
    </location>
</feature>
<dbReference type="KEGG" id="pht:BLM14_02405"/>
<protein>
    <recommendedName>
        <fullName evidence="4">Helicase/UvrB N-terminal domain-containing protein</fullName>
    </recommendedName>
</protein>
<dbReference type="InterPro" id="IPR027417">
    <property type="entry name" value="P-loop_NTPase"/>
</dbReference>
<accession>A0A2N9W056</accession>
<dbReference type="Proteomes" id="UP000232163">
    <property type="component" value="Unassembled WGS sequence"/>
</dbReference>
<reference evidence="2 3" key="1">
    <citation type="journal article" date="2017" name="Int J Environ Stud">
        <title>Does the Miocene-Pliocene relict legume Oxytropis triphylla form nitrogen-fixing nodules with a combination of bacterial strains?</title>
        <authorList>
            <person name="Safronova V."/>
            <person name="Belimov A."/>
            <person name="Sazanova A."/>
            <person name="Kuznetsova I."/>
            <person name="Popova J."/>
            <person name="Andronov E."/>
            <person name="Verkhozina A."/>
            <person name="Tikhonovich I."/>
        </authorList>
    </citation>
    <scope>NUCLEOTIDE SEQUENCE [LARGE SCALE GENOMIC DNA]</scope>
    <source>
        <strain evidence="2 3">Tri-38</strain>
    </source>
</reference>
<organism evidence="2 3">
    <name type="scientific">Phyllobacterium zundukense</name>
    <dbReference type="NCBI Taxonomy" id="1867719"/>
    <lineage>
        <taxon>Bacteria</taxon>
        <taxon>Pseudomonadati</taxon>
        <taxon>Pseudomonadota</taxon>
        <taxon>Alphaproteobacteria</taxon>
        <taxon>Hyphomicrobiales</taxon>
        <taxon>Phyllobacteriaceae</taxon>
        <taxon>Phyllobacterium</taxon>
    </lineage>
</organism>
<dbReference type="OrthoDB" id="5453446at2"/>
<proteinExistence type="predicted"/>
<sequence>MTLPIPMAELVPQPKFKMRHIPAPEQRALLVPPGSGKTEAALVFIGRYLENNPENRVYFFVPDHALSGELLARARRLIPEANPRVYRGQRDTNFGDPLCHPDMHGQVDLVHELGASVVDMVCKKCPFREDCGWLAQTADKGPGLVILPHSYLTLPQGGSCDLAFIDEEFVTGLEDFARVRVERFKPDYNIEFPTIWEREWFPGAFRLGEDRQALNEAQEKLWKATECGTFVPTLPSLRRAGLTPELCKRAMGIEYDRYRGVTIQLEREIEQGGTPDEIKARLAGVRATFGDAKKKAKIWKSLGAQLRIKEGAREKLNGFALYPVSNQNGGEDWVFSAGLRKRLRVEDKPVYALDATGDMKMLGLALPHLSQLKVLHFETPNMRIVQAVDRKNGKTALVDEPGKDNSRRKARREKLVQIAATLTQVGSVGFVSYKGVTDSPEFAQGVLPEGIADPLYFGKLRGQNKLENVDMLVVVGRNLPDARDVTRIAGALFYDQPEAVTAASMGKGWGTRLMRGADGQLKYEDATDVEIHLDPVSERVRFQITEGELVQAIGRARGVRRDAVKPVTILVLTSTPIPNVPVGEAIAFDDIVPTKLDLNFARTGWDLDNAYHTFRAFPGLFNALGAARDAYRRGGKRVSSISSIYRGNTPTFEVEYRLEGAGQRLATGRYDPRRVRDPHAELERALGPLSYFKIKNSPDTNSHQPSSAETGPRADNTGETK</sequence>
<name>A0A2N9W056_9HYPH</name>